<evidence type="ECO:0000256" key="4">
    <source>
        <dbReference type="SAM" id="SignalP"/>
    </source>
</evidence>
<sequence>MHLTLIVLVALIPSITTLKCFVCNSNEHPACANAGELNIFQKECNVTVEPHCRTITQTVNQEKSVVRACGSKVTSKSCYKTAGFNNANVCSCNTDLCNNAPNFNRQQQIMTILSSIIVVAITMIMLR</sequence>
<evidence type="ECO:0000313" key="6">
    <source>
        <dbReference type="Proteomes" id="UP000663889"/>
    </source>
</evidence>
<dbReference type="AlphaFoldDB" id="A0A814RM61"/>
<evidence type="ECO:0000256" key="1">
    <source>
        <dbReference type="ARBA" id="ARBA00022729"/>
    </source>
</evidence>
<accession>A0A814RM61</accession>
<dbReference type="InterPro" id="IPR045860">
    <property type="entry name" value="Snake_toxin-like_sf"/>
</dbReference>
<dbReference type="GO" id="GO:0032222">
    <property type="term" value="P:regulation of synaptic transmission, cholinergic"/>
    <property type="evidence" value="ECO:0007669"/>
    <property type="project" value="InterPro"/>
</dbReference>
<comment type="caution">
    <text evidence="5">The sequence shown here is derived from an EMBL/GenBank/DDBJ whole genome shotgun (WGS) entry which is preliminary data.</text>
</comment>
<dbReference type="PANTHER" id="PTHR33562">
    <property type="entry name" value="ATILLA, ISOFORM B-RELATED-RELATED"/>
    <property type="match status" value="1"/>
</dbReference>
<dbReference type="SUPFAM" id="SSF57302">
    <property type="entry name" value="Snake toxin-like"/>
    <property type="match status" value="1"/>
</dbReference>
<evidence type="ECO:0000313" key="5">
    <source>
        <dbReference type="EMBL" id="CAF1134452.1"/>
    </source>
</evidence>
<dbReference type="Proteomes" id="UP000663889">
    <property type="component" value="Unassembled WGS sequence"/>
</dbReference>
<keyword evidence="3" id="KW-0812">Transmembrane</keyword>
<dbReference type="Pfam" id="PF17064">
    <property type="entry name" value="QVR"/>
    <property type="match status" value="1"/>
</dbReference>
<gene>
    <name evidence="5" type="ORF">SEV965_LOCUS17599</name>
</gene>
<keyword evidence="2" id="KW-0325">Glycoprotein</keyword>
<protein>
    <recommendedName>
        <fullName evidence="7">Protein quiver</fullName>
    </recommendedName>
</protein>
<feature type="signal peptide" evidence="4">
    <location>
        <begin position="1"/>
        <end position="17"/>
    </location>
</feature>
<name>A0A814RM61_9BILA</name>
<proteinExistence type="predicted"/>
<evidence type="ECO:0000256" key="3">
    <source>
        <dbReference type="SAM" id="Phobius"/>
    </source>
</evidence>
<evidence type="ECO:0008006" key="7">
    <source>
        <dbReference type="Google" id="ProtNLM"/>
    </source>
</evidence>
<dbReference type="GO" id="GO:0030431">
    <property type="term" value="P:sleep"/>
    <property type="evidence" value="ECO:0007669"/>
    <property type="project" value="InterPro"/>
</dbReference>
<dbReference type="InterPro" id="IPR050975">
    <property type="entry name" value="Sleep_regulator"/>
</dbReference>
<reference evidence="5" key="1">
    <citation type="submission" date="2021-02" db="EMBL/GenBank/DDBJ databases">
        <authorList>
            <person name="Nowell W R."/>
        </authorList>
    </citation>
    <scope>NUCLEOTIDE SEQUENCE</scope>
</reference>
<evidence type="ECO:0000256" key="2">
    <source>
        <dbReference type="ARBA" id="ARBA00023180"/>
    </source>
</evidence>
<feature type="chain" id="PRO_5032828490" description="Protein quiver" evidence="4">
    <location>
        <begin position="18"/>
        <end position="127"/>
    </location>
</feature>
<feature type="transmembrane region" description="Helical" evidence="3">
    <location>
        <begin position="109"/>
        <end position="126"/>
    </location>
</feature>
<keyword evidence="3" id="KW-0472">Membrane</keyword>
<keyword evidence="1 4" id="KW-0732">Signal</keyword>
<organism evidence="5 6">
    <name type="scientific">Rotaria sordida</name>
    <dbReference type="NCBI Taxonomy" id="392033"/>
    <lineage>
        <taxon>Eukaryota</taxon>
        <taxon>Metazoa</taxon>
        <taxon>Spiralia</taxon>
        <taxon>Gnathifera</taxon>
        <taxon>Rotifera</taxon>
        <taxon>Eurotatoria</taxon>
        <taxon>Bdelloidea</taxon>
        <taxon>Philodinida</taxon>
        <taxon>Philodinidae</taxon>
        <taxon>Rotaria</taxon>
    </lineage>
</organism>
<keyword evidence="3" id="KW-1133">Transmembrane helix</keyword>
<dbReference type="PANTHER" id="PTHR33562:SF2">
    <property type="entry name" value="PROTEIN QUIVER"/>
    <property type="match status" value="1"/>
</dbReference>
<dbReference type="InterPro" id="IPR031424">
    <property type="entry name" value="QVR-like"/>
</dbReference>
<dbReference type="EMBL" id="CAJNOU010001012">
    <property type="protein sequence ID" value="CAF1134452.1"/>
    <property type="molecule type" value="Genomic_DNA"/>
</dbReference>